<evidence type="ECO:0000313" key="1">
    <source>
        <dbReference type="EMBL" id="KAH1083163.1"/>
    </source>
</evidence>
<name>A0A9D3VHM7_9ROSI</name>
<accession>A0A9D3VHM7</accession>
<dbReference type="Proteomes" id="UP000828251">
    <property type="component" value="Unassembled WGS sequence"/>
</dbReference>
<reference evidence="1 2" key="1">
    <citation type="journal article" date="2021" name="Plant Biotechnol. J.">
        <title>Multi-omics assisted identification of the key and species-specific regulatory components of drought-tolerant mechanisms in Gossypium stocksii.</title>
        <authorList>
            <person name="Yu D."/>
            <person name="Ke L."/>
            <person name="Zhang D."/>
            <person name="Wu Y."/>
            <person name="Sun Y."/>
            <person name="Mei J."/>
            <person name="Sun J."/>
            <person name="Sun Y."/>
        </authorList>
    </citation>
    <scope>NUCLEOTIDE SEQUENCE [LARGE SCALE GENOMIC DNA]</scope>
    <source>
        <strain evidence="2">cv. E1</strain>
        <tissue evidence="1">Leaf</tissue>
    </source>
</reference>
<dbReference type="AlphaFoldDB" id="A0A9D3VHM7"/>
<keyword evidence="2" id="KW-1185">Reference proteome</keyword>
<feature type="non-terminal residue" evidence="1">
    <location>
        <position position="53"/>
    </location>
</feature>
<feature type="non-terminal residue" evidence="1">
    <location>
        <position position="1"/>
    </location>
</feature>
<comment type="caution">
    <text evidence="1">The sequence shown here is derived from an EMBL/GenBank/DDBJ whole genome shotgun (WGS) entry which is preliminary data.</text>
</comment>
<protein>
    <submittedName>
        <fullName evidence="1">Uncharacterized protein</fullName>
    </submittedName>
</protein>
<gene>
    <name evidence="1" type="ORF">J1N35_022924</name>
</gene>
<sequence length="53" mass="5899">YIYIMPSRRECGSLDDDASLQSCDGAQMGQVKHFMLEMVEALQHIVGANVARI</sequence>
<proteinExistence type="predicted"/>
<evidence type="ECO:0000313" key="2">
    <source>
        <dbReference type="Proteomes" id="UP000828251"/>
    </source>
</evidence>
<dbReference type="EMBL" id="JAIQCV010000007">
    <property type="protein sequence ID" value="KAH1083163.1"/>
    <property type="molecule type" value="Genomic_DNA"/>
</dbReference>
<organism evidence="1 2">
    <name type="scientific">Gossypium stocksii</name>
    <dbReference type="NCBI Taxonomy" id="47602"/>
    <lineage>
        <taxon>Eukaryota</taxon>
        <taxon>Viridiplantae</taxon>
        <taxon>Streptophyta</taxon>
        <taxon>Embryophyta</taxon>
        <taxon>Tracheophyta</taxon>
        <taxon>Spermatophyta</taxon>
        <taxon>Magnoliopsida</taxon>
        <taxon>eudicotyledons</taxon>
        <taxon>Gunneridae</taxon>
        <taxon>Pentapetalae</taxon>
        <taxon>rosids</taxon>
        <taxon>malvids</taxon>
        <taxon>Malvales</taxon>
        <taxon>Malvaceae</taxon>
        <taxon>Malvoideae</taxon>
        <taxon>Gossypium</taxon>
    </lineage>
</organism>